<keyword evidence="3" id="KW-1185">Reference proteome</keyword>
<evidence type="ECO:0000313" key="3">
    <source>
        <dbReference type="Proteomes" id="UP001056384"/>
    </source>
</evidence>
<protein>
    <submittedName>
        <fullName evidence="2">Uncharacterized protein</fullName>
    </submittedName>
</protein>
<gene>
    <name evidence="2" type="ORF">Slin15195_G096070</name>
</gene>
<sequence>MSSRLTATLLFATACLGQDVAPIRYPFADLVLSTPSAVNSSTSCNDYLQGPPAIMVRIYSEYSPKTCYNLATIFSDQDGAELEATDEGFATCNPADRNIDCGNDYFAFTYDEYSSTADYSQTRFSLYRSGLIGAPEEPDFNDSTMKVFAGEDCG</sequence>
<name>A0A9Q9AZW0_9PEZI</name>
<dbReference type="OrthoDB" id="10284478at2759"/>
<organism evidence="2 3">
    <name type="scientific">Septoria linicola</name>
    <dbReference type="NCBI Taxonomy" id="215465"/>
    <lineage>
        <taxon>Eukaryota</taxon>
        <taxon>Fungi</taxon>
        <taxon>Dikarya</taxon>
        <taxon>Ascomycota</taxon>
        <taxon>Pezizomycotina</taxon>
        <taxon>Dothideomycetes</taxon>
        <taxon>Dothideomycetidae</taxon>
        <taxon>Mycosphaerellales</taxon>
        <taxon>Mycosphaerellaceae</taxon>
        <taxon>Septoria</taxon>
    </lineage>
</organism>
<feature type="chain" id="PRO_5040236912" evidence="1">
    <location>
        <begin position="18"/>
        <end position="154"/>
    </location>
</feature>
<keyword evidence="1" id="KW-0732">Signal</keyword>
<reference evidence="2" key="1">
    <citation type="submission" date="2022-06" db="EMBL/GenBank/DDBJ databases">
        <title>Complete genome sequences of two strains of the flax pathogen Septoria linicola.</title>
        <authorList>
            <person name="Lapalu N."/>
            <person name="Simon A."/>
            <person name="Demenou B."/>
            <person name="Paumier D."/>
            <person name="Guillot M.-P."/>
            <person name="Gout L."/>
            <person name="Valade R."/>
        </authorList>
    </citation>
    <scope>NUCLEOTIDE SEQUENCE</scope>
    <source>
        <strain evidence="2">SE15195</strain>
    </source>
</reference>
<evidence type="ECO:0000313" key="2">
    <source>
        <dbReference type="EMBL" id="USW56288.1"/>
    </source>
</evidence>
<dbReference type="Proteomes" id="UP001056384">
    <property type="component" value="Chromosome 8"/>
</dbReference>
<evidence type="ECO:0000256" key="1">
    <source>
        <dbReference type="SAM" id="SignalP"/>
    </source>
</evidence>
<feature type="signal peptide" evidence="1">
    <location>
        <begin position="1"/>
        <end position="17"/>
    </location>
</feature>
<proteinExistence type="predicted"/>
<accession>A0A9Q9AZW0</accession>
<dbReference type="AlphaFoldDB" id="A0A9Q9AZW0"/>
<dbReference type="EMBL" id="CP099425">
    <property type="protein sequence ID" value="USW56288.1"/>
    <property type="molecule type" value="Genomic_DNA"/>
</dbReference>
<dbReference type="PROSITE" id="PS51257">
    <property type="entry name" value="PROKAR_LIPOPROTEIN"/>
    <property type="match status" value="1"/>
</dbReference>